<proteinExistence type="predicted"/>
<keyword evidence="3" id="KW-1185">Reference proteome</keyword>
<protein>
    <submittedName>
        <fullName evidence="2">Sugar phosphate isomerase/epimerase</fullName>
    </submittedName>
</protein>
<dbReference type="SUPFAM" id="SSF51658">
    <property type="entry name" value="Xylose isomerase-like"/>
    <property type="match status" value="1"/>
</dbReference>
<dbReference type="AlphaFoldDB" id="A0AAW5K4A0"/>
<dbReference type="Pfam" id="PF01261">
    <property type="entry name" value="AP_endonuc_2"/>
    <property type="match status" value="1"/>
</dbReference>
<organism evidence="2 3">
    <name type="scientific">Cloacibacillus evryensis</name>
    <dbReference type="NCBI Taxonomy" id="508460"/>
    <lineage>
        <taxon>Bacteria</taxon>
        <taxon>Thermotogati</taxon>
        <taxon>Synergistota</taxon>
        <taxon>Synergistia</taxon>
        <taxon>Synergistales</taxon>
        <taxon>Synergistaceae</taxon>
        <taxon>Cloacibacillus</taxon>
    </lineage>
</organism>
<dbReference type="EMBL" id="JANFYT010000038">
    <property type="protein sequence ID" value="MCQ4815471.1"/>
    <property type="molecule type" value="Genomic_DNA"/>
</dbReference>
<dbReference type="InterPro" id="IPR050312">
    <property type="entry name" value="IolE/XylAMocC-like"/>
</dbReference>
<feature type="domain" description="Xylose isomerase-like TIM barrel" evidence="1">
    <location>
        <begin position="27"/>
        <end position="263"/>
    </location>
</feature>
<accession>A0AAW5K4A0</accession>
<evidence type="ECO:0000259" key="1">
    <source>
        <dbReference type="Pfam" id="PF01261"/>
    </source>
</evidence>
<sequence>MRLCYPLTTPDAGVRIMGLYGPYEESFALLAKIGYEGAELMVRRPAPELADETKRLCGKYGIRIAAVGLTPAVKADKLFISSPDPEVRAAALERAGEVIRFASELGAPFCIGSFRGRVSEEADSLLDAEKAFRRISEQCTAAGIPFLVEPQGASNSNYMNDLEQAQRFKKEAGIGNMKFIFDMFHAQINEPLLFASIVKNAVDFGLVHCSGKKRLAPGDGAMPCREIIGTLAVCGYDGWYSTEIKQEPDQETAARRAFDFLNNVKQETGR</sequence>
<dbReference type="Gene3D" id="3.20.20.150">
    <property type="entry name" value="Divalent-metal-dependent TIM barrel enzymes"/>
    <property type="match status" value="1"/>
</dbReference>
<gene>
    <name evidence="2" type="ORF">NE630_13620</name>
</gene>
<dbReference type="GO" id="GO:0016853">
    <property type="term" value="F:isomerase activity"/>
    <property type="evidence" value="ECO:0007669"/>
    <property type="project" value="UniProtKB-KW"/>
</dbReference>
<evidence type="ECO:0000313" key="2">
    <source>
        <dbReference type="EMBL" id="MCQ4815471.1"/>
    </source>
</evidence>
<dbReference type="InterPro" id="IPR013022">
    <property type="entry name" value="Xyl_isomerase-like_TIM-brl"/>
</dbReference>
<keyword evidence="2" id="KW-0413">Isomerase</keyword>
<reference evidence="2 3" key="1">
    <citation type="submission" date="2022-06" db="EMBL/GenBank/DDBJ databases">
        <title>Isolation of gut microbiota from human fecal samples.</title>
        <authorList>
            <person name="Pamer E.G."/>
            <person name="Barat B."/>
            <person name="Waligurski E."/>
            <person name="Medina S."/>
            <person name="Paddock L."/>
            <person name="Mostad J."/>
        </authorList>
    </citation>
    <scope>NUCLEOTIDE SEQUENCE [LARGE SCALE GENOMIC DNA]</scope>
    <source>
        <strain evidence="2 3">DFI.9.90</strain>
    </source>
</reference>
<dbReference type="Proteomes" id="UP001205919">
    <property type="component" value="Unassembled WGS sequence"/>
</dbReference>
<dbReference type="RefSeq" id="WP_050805860.1">
    <property type="nucleotide sequence ID" value="NZ_CABKQM010000004.1"/>
</dbReference>
<comment type="caution">
    <text evidence="2">The sequence shown here is derived from an EMBL/GenBank/DDBJ whole genome shotgun (WGS) entry which is preliminary data.</text>
</comment>
<evidence type="ECO:0000313" key="3">
    <source>
        <dbReference type="Proteomes" id="UP001205919"/>
    </source>
</evidence>
<dbReference type="InterPro" id="IPR036237">
    <property type="entry name" value="Xyl_isomerase-like_sf"/>
</dbReference>
<dbReference type="PANTHER" id="PTHR12110">
    <property type="entry name" value="HYDROXYPYRUVATE ISOMERASE"/>
    <property type="match status" value="1"/>
</dbReference>
<name>A0AAW5K4A0_9BACT</name>